<dbReference type="EMBL" id="CP014691">
    <property type="protein sequence ID" value="AQS89506.1"/>
    <property type="molecule type" value="Genomic_DNA"/>
</dbReference>
<dbReference type="PANTHER" id="PTHR30388:SF6">
    <property type="entry name" value="XANTHINE DEHYDROGENASE SUBUNIT A-RELATED"/>
    <property type="match status" value="1"/>
</dbReference>
<accession>A0A1U9KUI1</accession>
<feature type="domain" description="XdhC Rossmann" evidence="2">
    <location>
        <begin position="117"/>
        <end position="258"/>
    </location>
</feature>
<reference evidence="3 4" key="1">
    <citation type="submission" date="2016-03" db="EMBL/GenBank/DDBJ databases">
        <title>Acetic acid bacteria sequencing.</title>
        <authorList>
            <person name="Brandt J."/>
            <person name="Jakob F."/>
            <person name="Vogel R.F."/>
        </authorList>
    </citation>
    <scope>NUCLEOTIDE SEQUENCE [LARGE SCALE GENOMIC DNA]</scope>
    <source>
        <strain evidence="3 4">NBRC 101099</strain>
    </source>
</reference>
<evidence type="ECO:0000313" key="3">
    <source>
        <dbReference type="EMBL" id="AQS89506.1"/>
    </source>
</evidence>
<protein>
    <submittedName>
        <fullName evidence="3">Xanthine dehydrogenase accessory protein XdhC</fullName>
    </submittedName>
</protein>
<name>A0A1U9KUI1_9PROT</name>
<dbReference type="Gene3D" id="3.40.50.720">
    <property type="entry name" value="NAD(P)-binding Rossmann-like Domain"/>
    <property type="match status" value="1"/>
</dbReference>
<dbReference type="InterPro" id="IPR052698">
    <property type="entry name" value="MoCofactor_Util/Proc"/>
</dbReference>
<sequence>MTALEAVRRWRSGGQAVARVTIVAARGSTPRECGAFMLVTAREQSGTIGGGRLEWDCVAAARSLLVSGGDAVERDIVLGPRINQCCGGAVRVRIERLHDLAALETDMAQLVAALPQLFLFGAGHVGRALARALSLLPLRLNWIDAREEEFGDVPKGVATFVTTDWERELARAPAGSGVIVMTQSHTLDALIVAAALSRGDLRYVGLIGSTTKRRRFVQGFREIGIPAERVAALVCPIGDRGVRDKRPESIAALVAAEMVERFLN</sequence>
<dbReference type="InterPro" id="IPR027051">
    <property type="entry name" value="XdhC_Rossmann_dom"/>
</dbReference>
<dbReference type="Pfam" id="PF02625">
    <property type="entry name" value="XdhC_CoxI"/>
    <property type="match status" value="1"/>
</dbReference>
<evidence type="ECO:0000259" key="1">
    <source>
        <dbReference type="Pfam" id="PF02625"/>
    </source>
</evidence>
<dbReference type="NCBIfam" id="TIGR02964">
    <property type="entry name" value="xanthine_xdhC"/>
    <property type="match status" value="1"/>
</dbReference>
<organism evidence="3 4">
    <name type="scientific">Neoasaia chiangmaiensis</name>
    <dbReference type="NCBI Taxonomy" id="320497"/>
    <lineage>
        <taxon>Bacteria</taxon>
        <taxon>Pseudomonadati</taxon>
        <taxon>Pseudomonadota</taxon>
        <taxon>Alphaproteobacteria</taxon>
        <taxon>Acetobacterales</taxon>
        <taxon>Acetobacteraceae</taxon>
        <taxon>Neoasaia</taxon>
    </lineage>
</organism>
<evidence type="ECO:0000259" key="2">
    <source>
        <dbReference type="Pfam" id="PF13478"/>
    </source>
</evidence>
<dbReference type="InterPro" id="IPR003777">
    <property type="entry name" value="XdhC_CoxI"/>
</dbReference>
<dbReference type="STRING" id="320497.A0U93_12455"/>
<evidence type="ECO:0000313" key="4">
    <source>
        <dbReference type="Proteomes" id="UP000188604"/>
    </source>
</evidence>
<dbReference type="Pfam" id="PF13478">
    <property type="entry name" value="XdhC_C"/>
    <property type="match status" value="1"/>
</dbReference>
<dbReference type="KEGG" id="nch:A0U93_12455"/>
<dbReference type="AlphaFoldDB" id="A0A1U9KUI1"/>
<feature type="domain" description="XdhC- CoxI" evidence="1">
    <location>
        <begin position="10"/>
        <end position="73"/>
    </location>
</feature>
<proteinExistence type="predicted"/>
<dbReference type="Proteomes" id="UP000188604">
    <property type="component" value="Chromosome"/>
</dbReference>
<keyword evidence="4" id="KW-1185">Reference proteome</keyword>
<dbReference type="PANTHER" id="PTHR30388">
    <property type="entry name" value="ALDEHYDE OXIDOREDUCTASE MOLYBDENUM COFACTOR ASSEMBLY PROTEIN"/>
    <property type="match status" value="1"/>
</dbReference>
<gene>
    <name evidence="3" type="ORF">A0U93_12455</name>
</gene>
<dbReference type="InterPro" id="IPR014308">
    <property type="entry name" value="Xanthine_DH_XdhC"/>
</dbReference>